<feature type="compositionally biased region" description="Pro residues" evidence="2">
    <location>
        <begin position="679"/>
        <end position="690"/>
    </location>
</feature>
<name>A0A368H3Y2_ANCCA</name>
<dbReference type="EMBL" id="JOJR01000014">
    <property type="protein sequence ID" value="RCN51322.1"/>
    <property type="molecule type" value="Genomic_DNA"/>
</dbReference>
<evidence type="ECO:0000313" key="5">
    <source>
        <dbReference type="Proteomes" id="UP000252519"/>
    </source>
</evidence>
<protein>
    <recommendedName>
        <fullName evidence="3">C3H1-type domain-containing protein</fullName>
    </recommendedName>
</protein>
<evidence type="ECO:0000256" key="1">
    <source>
        <dbReference type="PROSITE-ProRule" id="PRU00723"/>
    </source>
</evidence>
<evidence type="ECO:0000313" key="4">
    <source>
        <dbReference type="EMBL" id="RCN51322.1"/>
    </source>
</evidence>
<dbReference type="STRING" id="29170.A0A368H3Y2"/>
<dbReference type="GO" id="GO:0008270">
    <property type="term" value="F:zinc ion binding"/>
    <property type="evidence" value="ECO:0007669"/>
    <property type="project" value="UniProtKB-KW"/>
</dbReference>
<accession>A0A368H3Y2</accession>
<feature type="compositionally biased region" description="Low complexity" evidence="2">
    <location>
        <begin position="593"/>
        <end position="619"/>
    </location>
</feature>
<evidence type="ECO:0000256" key="2">
    <source>
        <dbReference type="SAM" id="MobiDB-lite"/>
    </source>
</evidence>
<keyword evidence="1" id="KW-0863">Zinc-finger</keyword>
<feature type="compositionally biased region" description="Acidic residues" evidence="2">
    <location>
        <begin position="116"/>
        <end position="131"/>
    </location>
</feature>
<feature type="compositionally biased region" description="Basic residues" evidence="2">
    <location>
        <begin position="740"/>
        <end position="751"/>
    </location>
</feature>
<evidence type="ECO:0000259" key="3">
    <source>
        <dbReference type="PROSITE" id="PS50103"/>
    </source>
</evidence>
<feature type="compositionally biased region" description="Basic and acidic residues" evidence="2">
    <location>
        <begin position="132"/>
        <end position="163"/>
    </location>
</feature>
<dbReference type="Proteomes" id="UP000252519">
    <property type="component" value="Unassembled WGS sequence"/>
</dbReference>
<keyword evidence="5" id="KW-1185">Reference proteome</keyword>
<feature type="zinc finger region" description="C3H1-type" evidence="1">
    <location>
        <begin position="157"/>
        <end position="184"/>
    </location>
</feature>
<feature type="compositionally biased region" description="Basic and acidic residues" evidence="2">
    <location>
        <begin position="661"/>
        <end position="672"/>
    </location>
</feature>
<keyword evidence="1" id="KW-0862">Zinc</keyword>
<feature type="compositionally biased region" description="Low complexity" evidence="2">
    <location>
        <begin position="471"/>
        <end position="487"/>
    </location>
</feature>
<dbReference type="PROSITE" id="PS50103">
    <property type="entry name" value="ZF_C3H1"/>
    <property type="match status" value="1"/>
</dbReference>
<feature type="compositionally biased region" description="Basic and acidic residues" evidence="2">
    <location>
        <begin position="304"/>
        <end position="328"/>
    </location>
</feature>
<reference evidence="4 5" key="1">
    <citation type="submission" date="2014-10" db="EMBL/GenBank/DDBJ databases">
        <title>Draft genome of the hookworm Ancylostoma caninum.</title>
        <authorList>
            <person name="Mitreva M."/>
        </authorList>
    </citation>
    <scope>NUCLEOTIDE SEQUENCE [LARGE SCALE GENOMIC DNA]</scope>
    <source>
        <strain evidence="4 5">Baltimore</strain>
    </source>
</reference>
<feature type="region of interest" description="Disordered" evidence="2">
    <location>
        <begin position="1"/>
        <end position="165"/>
    </location>
</feature>
<comment type="caution">
    <text evidence="4">The sequence shown here is derived from an EMBL/GenBank/DDBJ whole genome shotgun (WGS) entry which is preliminary data.</text>
</comment>
<feature type="domain" description="C3H1-type" evidence="3">
    <location>
        <begin position="157"/>
        <end position="184"/>
    </location>
</feature>
<dbReference type="AlphaFoldDB" id="A0A368H3Y2"/>
<keyword evidence="1" id="KW-0479">Metal-binding</keyword>
<dbReference type="OrthoDB" id="10072532at2759"/>
<feature type="compositionally biased region" description="Basic and acidic residues" evidence="2">
    <location>
        <begin position="719"/>
        <end position="739"/>
    </location>
</feature>
<feature type="compositionally biased region" description="Basic and acidic residues" evidence="2">
    <location>
        <begin position="25"/>
        <end position="51"/>
    </location>
</feature>
<feature type="compositionally biased region" description="Acidic residues" evidence="2">
    <location>
        <begin position="69"/>
        <end position="79"/>
    </location>
</feature>
<sequence>MAEELHCDLDESSHNGGSEAGSKCSVEDMQEHGDESKEDAHDAASSEKMEDVLDLDYDEGSNPLPEKGDDVEEGEEVDTADGREEGERSEEGEESSDGEINDSSDENEKKKKEDTDKEEGEIDDSDEDEREVDIPKSKKVPIESRLSRPIATREKPGKLREDCPYEVNGSCSWGPDCKYSHRSKQGGSRLFGRCRAAEAETSWERGLREAREAMRRASKKREEPEFETKRLNAAPTGERIRNARDSDSDDGSVSHRTSSPSSRRHIPSLLDITTLAPPRYRSSQKDGVRSATRGSPCYSEDDDRPSHLDTDRRYRDGGGYRERREIKDLGPQVRYPCGRPQSRRNEGRRSGGGDSSGQQSSRSDRNRDPVRSKRDLPSSSGPSRANKASRISPSLDASPISSDSSVSPARSPRKNTPTAGGDKNGSKTGSNKKALQGGSAMGNVTDPWARKKKSTSSKNKENDGKQRRRSSSNSSFALSRTSSSNSNEKIRRAANASTSFRRSRSPTKVNDRRLSPPRGDITGFRIPKKHRSSENRTRSSGSTRGDCEKSKTAECAFGKRPRDSKREDSHDRISDDDHVVDGIDSRGAENISDSESGHSGSGSSSVSSSSSSSKSRSPSPALPAKYRTTGTVEDTSSSLRNASSVSSSDDEQKGKSHSKGSSREKRKEKSPQLREISPSPSPPPPPPPPDDAASRRRHRDKSETPPPPPPPLPLINEFALERQQRKLREAEKRVAEARSKRARSPPKKKSKINNDGMTEKERRKRELMEQLRAVEAELKKRTAATSAM</sequence>
<dbReference type="InterPro" id="IPR000571">
    <property type="entry name" value="Znf_CCCH"/>
</dbReference>
<feature type="compositionally biased region" description="Basic and acidic residues" evidence="2">
    <location>
        <begin position="1"/>
        <end position="13"/>
    </location>
</feature>
<proteinExistence type="predicted"/>
<feature type="compositionally biased region" description="Pro residues" evidence="2">
    <location>
        <begin position="704"/>
        <end position="713"/>
    </location>
</feature>
<feature type="compositionally biased region" description="Basic and acidic residues" evidence="2">
    <location>
        <begin position="198"/>
        <end position="230"/>
    </location>
</feature>
<feature type="compositionally biased region" description="Basic and acidic residues" evidence="2">
    <location>
        <begin position="560"/>
        <end position="587"/>
    </location>
</feature>
<gene>
    <name evidence="4" type="ORF">ANCCAN_02475</name>
</gene>
<feature type="compositionally biased region" description="Basic and acidic residues" evidence="2">
    <location>
        <begin position="106"/>
        <end position="115"/>
    </location>
</feature>
<feature type="compositionally biased region" description="Low complexity" evidence="2">
    <location>
        <begin position="636"/>
        <end position="647"/>
    </location>
</feature>
<feature type="compositionally biased region" description="Low complexity" evidence="2">
    <location>
        <begin position="391"/>
        <end position="410"/>
    </location>
</feature>
<feature type="compositionally biased region" description="Acidic residues" evidence="2">
    <location>
        <begin position="87"/>
        <end position="105"/>
    </location>
</feature>
<feature type="compositionally biased region" description="Basic and acidic residues" evidence="2">
    <location>
        <begin position="362"/>
        <end position="376"/>
    </location>
</feature>
<feature type="region of interest" description="Disordered" evidence="2">
    <location>
        <begin position="198"/>
        <end position="764"/>
    </location>
</feature>
<organism evidence="4 5">
    <name type="scientific">Ancylostoma caninum</name>
    <name type="common">Dog hookworm</name>
    <dbReference type="NCBI Taxonomy" id="29170"/>
    <lineage>
        <taxon>Eukaryota</taxon>
        <taxon>Metazoa</taxon>
        <taxon>Ecdysozoa</taxon>
        <taxon>Nematoda</taxon>
        <taxon>Chromadorea</taxon>
        <taxon>Rhabditida</taxon>
        <taxon>Rhabditina</taxon>
        <taxon>Rhabditomorpha</taxon>
        <taxon>Strongyloidea</taxon>
        <taxon>Ancylostomatidae</taxon>
        <taxon>Ancylostomatinae</taxon>
        <taxon>Ancylostoma</taxon>
    </lineage>
</organism>